<comment type="caution">
    <text evidence="2">The sequence shown here is derived from an EMBL/GenBank/DDBJ whole genome shotgun (WGS) entry which is preliminary data.</text>
</comment>
<dbReference type="PROSITE" id="PS51257">
    <property type="entry name" value="PROKAR_LIPOPROTEIN"/>
    <property type="match status" value="1"/>
</dbReference>
<keyword evidence="3" id="KW-1185">Reference proteome</keyword>
<dbReference type="RefSeq" id="WP_218101568.1">
    <property type="nucleotide sequence ID" value="NZ_CAJVCE010000019.1"/>
</dbReference>
<sequence length="129" mass="14183">MSKWMSFAIGVCMLSLFGTACQKQDTHHEVQSHSRDGLLGITEVNPNNPLGATYRTYTDDLRVMDQAVKAQLPVVKRTNISLNGSNAHVRLDVPAGTDQATIERIRAQAQETLAAAVPRYKYKVSVAVK</sequence>
<dbReference type="Proteomes" id="UP000730618">
    <property type="component" value="Unassembled WGS sequence"/>
</dbReference>
<feature type="chain" id="PRO_5045626530" description="Sporulation protein" evidence="1">
    <location>
        <begin position="21"/>
        <end position="129"/>
    </location>
</feature>
<dbReference type="EMBL" id="CAJVCE010000019">
    <property type="protein sequence ID" value="CAG7652894.1"/>
    <property type="molecule type" value="Genomic_DNA"/>
</dbReference>
<protein>
    <recommendedName>
        <fullName evidence="4">Sporulation protein</fullName>
    </recommendedName>
</protein>
<accession>A0ABN7TRM0</accession>
<evidence type="ECO:0000313" key="3">
    <source>
        <dbReference type="Proteomes" id="UP000730618"/>
    </source>
</evidence>
<evidence type="ECO:0000313" key="2">
    <source>
        <dbReference type="EMBL" id="CAG7652894.1"/>
    </source>
</evidence>
<gene>
    <name evidence="2" type="ORF">PAECIP111802_05348</name>
</gene>
<proteinExistence type="predicted"/>
<evidence type="ECO:0000256" key="1">
    <source>
        <dbReference type="SAM" id="SignalP"/>
    </source>
</evidence>
<feature type="signal peptide" evidence="1">
    <location>
        <begin position="1"/>
        <end position="20"/>
    </location>
</feature>
<name>A0ABN7TRM0_9BACL</name>
<keyword evidence="1" id="KW-0732">Signal</keyword>
<organism evidence="2 3">
    <name type="scientific">Paenibacillus allorhizosphaerae</name>
    <dbReference type="NCBI Taxonomy" id="2849866"/>
    <lineage>
        <taxon>Bacteria</taxon>
        <taxon>Bacillati</taxon>
        <taxon>Bacillota</taxon>
        <taxon>Bacilli</taxon>
        <taxon>Bacillales</taxon>
        <taxon>Paenibacillaceae</taxon>
        <taxon>Paenibacillus</taxon>
    </lineage>
</organism>
<evidence type="ECO:0008006" key="4">
    <source>
        <dbReference type="Google" id="ProtNLM"/>
    </source>
</evidence>
<reference evidence="2 3" key="1">
    <citation type="submission" date="2021-06" db="EMBL/GenBank/DDBJ databases">
        <authorList>
            <person name="Criscuolo A."/>
        </authorList>
    </citation>
    <scope>NUCLEOTIDE SEQUENCE [LARGE SCALE GENOMIC DNA]</scope>
    <source>
        <strain evidence="3">CIP 111802</strain>
    </source>
</reference>